<evidence type="ECO:0000256" key="5">
    <source>
        <dbReference type="ARBA" id="ARBA00023159"/>
    </source>
</evidence>
<accession>A0ABD3CSY2</accession>
<dbReference type="PANTHER" id="PTHR31713:SF43">
    <property type="entry name" value="CALMODULIN-BINDING PROTEIN 60 G"/>
    <property type="match status" value="1"/>
</dbReference>
<protein>
    <recommendedName>
        <fullName evidence="13">Calmodulin-binding protein</fullName>
    </recommendedName>
</protein>
<keyword evidence="5" id="KW-0010">Activator</keyword>
<gene>
    <name evidence="11" type="ORF">CASFOL_025726</name>
</gene>
<feature type="domain" description="Calmodulin binding protein-like N-terminal" evidence="8">
    <location>
        <begin position="78"/>
        <end position="224"/>
    </location>
</feature>
<evidence type="ECO:0000259" key="9">
    <source>
        <dbReference type="Pfam" id="PF20451"/>
    </source>
</evidence>
<dbReference type="GO" id="GO:0005634">
    <property type="term" value="C:nucleus"/>
    <property type="evidence" value="ECO:0007669"/>
    <property type="project" value="UniProtKB-SubCell"/>
</dbReference>
<keyword evidence="7" id="KW-0539">Nucleus</keyword>
<evidence type="ECO:0000259" key="8">
    <source>
        <dbReference type="Pfam" id="PF07887"/>
    </source>
</evidence>
<evidence type="ECO:0000256" key="3">
    <source>
        <dbReference type="ARBA" id="ARBA00023015"/>
    </source>
</evidence>
<dbReference type="InterPro" id="IPR046829">
    <property type="entry name" value="Calmod_bind_C"/>
</dbReference>
<dbReference type="Proteomes" id="UP001632038">
    <property type="component" value="Unassembled WGS sequence"/>
</dbReference>
<dbReference type="GO" id="GO:0003677">
    <property type="term" value="F:DNA binding"/>
    <property type="evidence" value="ECO:0007669"/>
    <property type="project" value="UniProtKB-KW"/>
</dbReference>
<dbReference type="Pfam" id="PF20451">
    <property type="entry name" value="Calmod_bind_M"/>
    <property type="match status" value="1"/>
</dbReference>
<dbReference type="InterPro" id="IPR046831">
    <property type="entry name" value="Calmodulin_bind_N"/>
</dbReference>
<evidence type="ECO:0000313" key="12">
    <source>
        <dbReference type="Proteomes" id="UP001632038"/>
    </source>
</evidence>
<name>A0ABD3CSY2_9LAMI</name>
<feature type="domain" description="Calmodulin binding protein central" evidence="9">
    <location>
        <begin position="236"/>
        <end position="301"/>
    </location>
</feature>
<proteinExistence type="inferred from homology"/>
<evidence type="ECO:0000256" key="1">
    <source>
        <dbReference type="ARBA" id="ARBA00004123"/>
    </source>
</evidence>
<dbReference type="Pfam" id="PF07887">
    <property type="entry name" value="Calmodulin_bind"/>
    <property type="match status" value="1"/>
</dbReference>
<dbReference type="PANTHER" id="PTHR31713">
    <property type="entry name" value="OS02G0177800 PROTEIN"/>
    <property type="match status" value="1"/>
</dbReference>
<reference evidence="12" key="1">
    <citation type="journal article" date="2024" name="IScience">
        <title>Strigolactones Initiate the Formation of Haustorium-like Structures in Castilleja.</title>
        <authorList>
            <person name="Buerger M."/>
            <person name="Peterson D."/>
            <person name="Chory J."/>
        </authorList>
    </citation>
    <scope>NUCLEOTIDE SEQUENCE [LARGE SCALE GENOMIC DNA]</scope>
</reference>
<dbReference type="InterPro" id="IPR012416">
    <property type="entry name" value="CBP60"/>
</dbReference>
<evidence type="ECO:0000256" key="7">
    <source>
        <dbReference type="ARBA" id="ARBA00023242"/>
    </source>
</evidence>
<comment type="caution">
    <text evidence="11">The sequence shown here is derived from an EMBL/GenBank/DDBJ whole genome shotgun (WGS) entry which is preliminary data.</text>
</comment>
<evidence type="ECO:0000313" key="11">
    <source>
        <dbReference type="EMBL" id="KAL3632742.1"/>
    </source>
</evidence>
<evidence type="ECO:0000256" key="6">
    <source>
        <dbReference type="ARBA" id="ARBA00023163"/>
    </source>
</evidence>
<dbReference type="InterPro" id="IPR046830">
    <property type="entry name" value="Calmod_bind_M"/>
</dbReference>
<comment type="subcellular location">
    <subcellularLocation>
        <location evidence="1">Nucleus</location>
    </subcellularLocation>
</comment>
<feature type="domain" description="Calmodulin binding protein C-terminal" evidence="10">
    <location>
        <begin position="308"/>
        <end position="363"/>
    </location>
</feature>
<evidence type="ECO:0008006" key="13">
    <source>
        <dbReference type="Google" id="ProtNLM"/>
    </source>
</evidence>
<dbReference type="AlphaFoldDB" id="A0ABD3CSY2"/>
<keyword evidence="6" id="KW-0804">Transcription</keyword>
<evidence type="ECO:0000256" key="4">
    <source>
        <dbReference type="ARBA" id="ARBA00023125"/>
    </source>
</evidence>
<keyword evidence="3" id="KW-0805">Transcription regulation</keyword>
<organism evidence="11 12">
    <name type="scientific">Castilleja foliolosa</name>
    <dbReference type="NCBI Taxonomy" id="1961234"/>
    <lineage>
        <taxon>Eukaryota</taxon>
        <taxon>Viridiplantae</taxon>
        <taxon>Streptophyta</taxon>
        <taxon>Embryophyta</taxon>
        <taxon>Tracheophyta</taxon>
        <taxon>Spermatophyta</taxon>
        <taxon>Magnoliopsida</taxon>
        <taxon>eudicotyledons</taxon>
        <taxon>Gunneridae</taxon>
        <taxon>Pentapetalae</taxon>
        <taxon>asterids</taxon>
        <taxon>lamiids</taxon>
        <taxon>Lamiales</taxon>
        <taxon>Orobanchaceae</taxon>
        <taxon>Pedicularideae</taxon>
        <taxon>Castillejinae</taxon>
        <taxon>Castilleja</taxon>
    </lineage>
</organism>
<dbReference type="Pfam" id="PF20452">
    <property type="entry name" value="Calmod_bind_C"/>
    <property type="match status" value="1"/>
</dbReference>
<keyword evidence="4" id="KW-0238">DNA-binding</keyword>
<evidence type="ECO:0000259" key="10">
    <source>
        <dbReference type="Pfam" id="PF20452"/>
    </source>
</evidence>
<dbReference type="EMBL" id="JAVIJP010000032">
    <property type="protein sequence ID" value="KAL3632742.1"/>
    <property type="molecule type" value="Genomic_DNA"/>
</dbReference>
<sequence length="503" mass="56992">MVLKRHLRQGSEDDSELPLKQRQFVSTLLEEVNYGRLLQESASYFEPMIRKTVQEAVGHAFDPYLRSTVNQATIPRRLQLQFRSDLPHTLFTNSRILSAEGRGPVSITLYDSISEEIITSGPLSSLKLCIVVLDGDFGSEDREDWTVDEFEKKTVKNRQGKRPLVTGDLMVTLHNGVGYISEITFTDNSSWIRSGKFRLGAKIHTTNSSGIKEAMSNAFKVKDHRGESYQKHHPPALDDEVWRLEKIAKDGPSHKKLTQNGILCVRDFLRLYFKDQFALRSILHRSTNKTWETIVGHAQKCTSDENRYTYTTAQGTALLFNSVYKVVGVTFDQHNYVSPNSLNTYQTNIVEHLKQQAYENLSDWVAVCDPSMIPGYPMILGSPEADTFTNPKSGFHKVSLHEQEMNSDNGSFELGESSHSAQGFDPTFKNGFGPSSYSQDEQYIGGHHPTWPIDDLLVDDNFQVDSPEWQRNGLFIDPEDHEIGVVSSNSRVLIPRNGRTKIR</sequence>
<evidence type="ECO:0000256" key="2">
    <source>
        <dbReference type="ARBA" id="ARBA00007214"/>
    </source>
</evidence>
<comment type="similarity">
    <text evidence="2">Belongs to the plant ACBP60 protein family.</text>
</comment>
<keyword evidence="12" id="KW-1185">Reference proteome</keyword>